<reference evidence="3" key="2">
    <citation type="submission" date="2020-09" db="EMBL/GenBank/DDBJ databases">
        <authorList>
            <person name="Sun Q."/>
            <person name="Zhou Y."/>
        </authorList>
    </citation>
    <scope>NUCLEOTIDE SEQUENCE</scope>
    <source>
        <strain evidence="3">CGMCC 4.7299</strain>
    </source>
</reference>
<evidence type="ECO:0000313" key="3">
    <source>
        <dbReference type="EMBL" id="GGL07524.1"/>
    </source>
</evidence>
<sequence length="279" mass="27832">MSDVLVPVLTSTGRIWKAARNMRIISARRQVVSFLYLVAGIVVGFAAGWLLRGIRSTTSQPAPAATSEPVTTSDTKAEPIAAEAAGEPVGAAADAAAEPVASSHEPDAATEPDASPDAAEPAASTSTMDTTPRGAGSGPVTEPAPTADTVSATIVAPAQASAPAAEMTPADTPIAEAPVAEPATVEAPVTEAPVTETPVAEPATGPVAAEAEPDDLTRITGIGPKMAMALAAAGITTYDQLAGSDEATLRAAVSAAGMRLAPSISAWPERARSLVAAKR</sequence>
<evidence type="ECO:0000313" key="4">
    <source>
        <dbReference type="Proteomes" id="UP000656042"/>
    </source>
</evidence>
<organism evidence="3 4">
    <name type="scientific">Mangrovihabitans endophyticus</name>
    <dbReference type="NCBI Taxonomy" id="1751298"/>
    <lineage>
        <taxon>Bacteria</taxon>
        <taxon>Bacillati</taxon>
        <taxon>Actinomycetota</taxon>
        <taxon>Actinomycetes</taxon>
        <taxon>Micromonosporales</taxon>
        <taxon>Micromonosporaceae</taxon>
        <taxon>Mangrovihabitans</taxon>
    </lineage>
</organism>
<gene>
    <name evidence="3" type="ORF">GCM10012284_47350</name>
</gene>
<dbReference type="AlphaFoldDB" id="A0A8J3FRJ7"/>
<proteinExistence type="predicted"/>
<feature type="compositionally biased region" description="Low complexity" evidence="1">
    <location>
        <begin position="87"/>
        <end position="101"/>
    </location>
</feature>
<protein>
    <recommendedName>
        <fullName evidence="5">Helix-hairpin-helix domain-containing protein</fullName>
    </recommendedName>
</protein>
<dbReference type="EMBL" id="BMMX01000027">
    <property type="protein sequence ID" value="GGL07524.1"/>
    <property type="molecule type" value="Genomic_DNA"/>
</dbReference>
<feature type="compositionally biased region" description="Low complexity" evidence="1">
    <location>
        <begin position="182"/>
        <end position="204"/>
    </location>
</feature>
<evidence type="ECO:0000256" key="2">
    <source>
        <dbReference type="SAM" id="Phobius"/>
    </source>
</evidence>
<keyword evidence="2" id="KW-0472">Membrane</keyword>
<feature type="compositionally biased region" description="Low complexity" evidence="1">
    <location>
        <begin position="109"/>
        <end position="127"/>
    </location>
</feature>
<evidence type="ECO:0000256" key="1">
    <source>
        <dbReference type="SAM" id="MobiDB-lite"/>
    </source>
</evidence>
<dbReference type="Gene3D" id="1.10.150.20">
    <property type="entry name" value="5' to 3' exonuclease, C-terminal subdomain"/>
    <property type="match status" value="1"/>
</dbReference>
<keyword evidence="2" id="KW-1133">Transmembrane helix</keyword>
<comment type="caution">
    <text evidence="3">The sequence shown here is derived from an EMBL/GenBank/DDBJ whole genome shotgun (WGS) entry which is preliminary data.</text>
</comment>
<evidence type="ECO:0008006" key="5">
    <source>
        <dbReference type="Google" id="ProtNLM"/>
    </source>
</evidence>
<name>A0A8J3FRJ7_9ACTN</name>
<feature type="region of interest" description="Disordered" evidence="1">
    <location>
        <begin position="182"/>
        <end position="212"/>
    </location>
</feature>
<reference evidence="3" key="1">
    <citation type="journal article" date="2014" name="Int. J. Syst. Evol. Microbiol.">
        <title>Complete genome sequence of Corynebacterium casei LMG S-19264T (=DSM 44701T), isolated from a smear-ripened cheese.</title>
        <authorList>
            <consortium name="US DOE Joint Genome Institute (JGI-PGF)"/>
            <person name="Walter F."/>
            <person name="Albersmeier A."/>
            <person name="Kalinowski J."/>
            <person name="Ruckert C."/>
        </authorList>
    </citation>
    <scope>NUCLEOTIDE SEQUENCE</scope>
    <source>
        <strain evidence="3">CGMCC 4.7299</strain>
    </source>
</reference>
<dbReference type="Pfam" id="PF14520">
    <property type="entry name" value="HHH_5"/>
    <property type="match status" value="1"/>
</dbReference>
<dbReference type="Proteomes" id="UP000656042">
    <property type="component" value="Unassembled WGS sequence"/>
</dbReference>
<keyword evidence="4" id="KW-1185">Reference proteome</keyword>
<feature type="transmembrane region" description="Helical" evidence="2">
    <location>
        <begin position="31"/>
        <end position="51"/>
    </location>
</feature>
<accession>A0A8J3FRJ7</accession>
<keyword evidence="2" id="KW-0812">Transmembrane</keyword>
<feature type="region of interest" description="Disordered" evidence="1">
    <location>
        <begin position="87"/>
        <end position="146"/>
    </location>
</feature>